<evidence type="ECO:0000256" key="1">
    <source>
        <dbReference type="SAM" id="Phobius"/>
    </source>
</evidence>
<sequence>MGKISVLGKISLISFIFQAIIITVLEAFVIYFHVNFVSQYQLDSVGDGISEADLIYHSIFILSLFFQVLLVVDALWHRNSVQIVALVVFNLLTLAYVGIQLYQHKILEDQGTQNATYTPINPIFPKDDRDAPKVHYEALMRPLEHTIIGLISAFSIYLAVMSYLLTKEFGWENYKIYSSDPQVRERFMSLTILQTLIKMDVFFIGSYAIQLIPSKQIGYYSSIVEIALVFFFGTLMLLIAWISVIMEKKYLLLSAINMYSISLVYWAFRFTTINLPKQNGSDPYEFTRRFLTFFLVITFILVLITVHYSIVCFRNMMRGFYVLSVYGRSENEKKNNLDIDDLEASSKRISKKENAIRIHQKQAQEEHEKAILD</sequence>
<evidence type="ECO:0000313" key="2">
    <source>
        <dbReference type="EMBL" id="CAG8467605.1"/>
    </source>
</evidence>
<keyword evidence="1" id="KW-0472">Membrane</keyword>
<feature type="transmembrane region" description="Helical" evidence="1">
    <location>
        <begin position="290"/>
        <end position="311"/>
    </location>
</feature>
<dbReference type="PANTHER" id="PTHR34391">
    <property type="entry name" value="UPF0658 GOLGI APPARATUS MEMBRANE PROTEIN C1952.10C-RELATED"/>
    <property type="match status" value="1"/>
</dbReference>
<reference evidence="2" key="1">
    <citation type="submission" date="2021-06" db="EMBL/GenBank/DDBJ databases">
        <authorList>
            <person name="Kallberg Y."/>
            <person name="Tangrot J."/>
            <person name="Rosling A."/>
        </authorList>
    </citation>
    <scope>NUCLEOTIDE SEQUENCE</scope>
    <source>
        <strain evidence="2">MA453B</strain>
    </source>
</reference>
<keyword evidence="3" id="KW-1185">Reference proteome</keyword>
<feature type="transmembrane region" description="Helical" evidence="1">
    <location>
        <begin position="147"/>
        <end position="166"/>
    </location>
</feature>
<gene>
    <name evidence="2" type="ORF">DERYTH_LOCUS1302</name>
</gene>
<organism evidence="2 3">
    <name type="scientific">Dentiscutata erythropus</name>
    <dbReference type="NCBI Taxonomy" id="1348616"/>
    <lineage>
        <taxon>Eukaryota</taxon>
        <taxon>Fungi</taxon>
        <taxon>Fungi incertae sedis</taxon>
        <taxon>Mucoromycota</taxon>
        <taxon>Glomeromycotina</taxon>
        <taxon>Glomeromycetes</taxon>
        <taxon>Diversisporales</taxon>
        <taxon>Gigasporaceae</taxon>
        <taxon>Dentiscutata</taxon>
    </lineage>
</organism>
<proteinExistence type="predicted"/>
<keyword evidence="1" id="KW-1133">Transmembrane helix</keyword>
<feature type="transmembrane region" description="Helical" evidence="1">
    <location>
        <begin position="187"/>
        <end position="212"/>
    </location>
</feature>
<feature type="transmembrane region" description="Helical" evidence="1">
    <location>
        <begin position="218"/>
        <end position="243"/>
    </location>
</feature>
<dbReference type="GO" id="GO:0005794">
    <property type="term" value="C:Golgi apparatus"/>
    <property type="evidence" value="ECO:0007669"/>
    <property type="project" value="TreeGrafter"/>
</dbReference>
<evidence type="ECO:0000313" key="3">
    <source>
        <dbReference type="Proteomes" id="UP000789405"/>
    </source>
</evidence>
<comment type="caution">
    <text evidence="2">The sequence shown here is derived from an EMBL/GenBank/DDBJ whole genome shotgun (WGS) entry which is preliminary data.</text>
</comment>
<feature type="transmembrane region" description="Helical" evidence="1">
    <location>
        <begin position="12"/>
        <end position="34"/>
    </location>
</feature>
<feature type="transmembrane region" description="Helical" evidence="1">
    <location>
        <begin position="54"/>
        <end position="76"/>
    </location>
</feature>
<dbReference type="AlphaFoldDB" id="A0A9N8VV96"/>
<protein>
    <submittedName>
        <fullName evidence="2">14295_t:CDS:1</fullName>
    </submittedName>
</protein>
<name>A0A9N8VV96_9GLOM</name>
<dbReference type="InterPro" id="IPR040410">
    <property type="entry name" value="UPF0658_Golgi"/>
</dbReference>
<accession>A0A9N8VV96</accession>
<dbReference type="EMBL" id="CAJVPY010000355">
    <property type="protein sequence ID" value="CAG8467605.1"/>
    <property type="molecule type" value="Genomic_DNA"/>
</dbReference>
<dbReference type="Proteomes" id="UP000789405">
    <property type="component" value="Unassembled WGS sequence"/>
</dbReference>
<dbReference type="PANTHER" id="PTHR34391:SF1">
    <property type="entry name" value="UPF0658 GOLGI APPARATUS MEMBRANE PROTEIN C1952.10C-RELATED"/>
    <property type="match status" value="1"/>
</dbReference>
<feature type="transmembrane region" description="Helical" evidence="1">
    <location>
        <begin position="83"/>
        <end position="102"/>
    </location>
</feature>
<feature type="transmembrane region" description="Helical" evidence="1">
    <location>
        <begin position="250"/>
        <end position="270"/>
    </location>
</feature>
<keyword evidence="1" id="KW-0812">Transmembrane</keyword>
<dbReference type="OrthoDB" id="2448307at2759"/>